<protein>
    <submittedName>
        <fullName evidence="2">Uncharacterized protein</fullName>
    </submittedName>
</protein>
<name>A0A1E1XMQ6_AMBSC</name>
<dbReference type="AlphaFoldDB" id="A0A1E1XMQ6"/>
<organism evidence="2">
    <name type="scientific">Amblyomma sculptum</name>
    <name type="common">Tick</name>
    <dbReference type="NCBI Taxonomy" id="1581419"/>
    <lineage>
        <taxon>Eukaryota</taxon>
        <taxon>Metazoa</taxon>
        <taxon>Ecdysozoa</taxon>
        <taxon>Arthropoda</taxon>
        <taxon>Chelicerata</taxon>
        <taxon>Arachnida</taxon>
        <taxon>Acari</taxon>
        <taxon>Parasitiformes</taxon>
        <taxon>Ixodida</taxon>
        <taxon>Ixodoidea</taxon>
        <taxon>Ixodidae</taxon>
        <taxon>Amblyomminae</taxon>
        <taxon>Amblyomma</taxon>
    </lineage>
</organism>
<accession>A0A1E1XMQ6</accession>
<sequence>GHRYDVCPLPKAGLCPRCGEKHTPQEIPCTPSCILCGGSHLTGTGSCKVRTPPPRRQTAPKPKQPVLTPKDFPPLVPHQDRHASLDQTHQYTPNLTVGGRDSSPAGRGKASYGSH</sequence>
<evidence type="ECO:0000313" key="2">
    <source>
        <dbReference type="EMBL" id="JAU00621.1"/>
    </source>
</evidence>
<reference evidence="2" key="1">
    <citation type="submission" date="2016-09" db="EMBL/GenBank/DDBJ databases">
        <authorList>
            <person name="Capua I."/>
            <person name="De Benedictis P."/>
            <person name="Joannis T."/>
            <person name="Lombin L.H."/>
            <person name="Cattoli G."/>
        </authorList>
    </citation>
    <scope>NUCLEOTIDE SEQUENCE</scope>
</reference>
<dbReference type="EMBL" id="GFAA01002814">
    <property type="protein sequence ID" value="JAU00621.1"/>
    <property type="molecule type" value="mRNA"/>
</dbReference>
<reference evidence="2" key="2">
    <citation type="journal article" date="2017" name="Front. Cell. Infect. Microbiol.">
        <title>Analysis of the Salivary Gland Transcriptome of Unfed and Partially Fed Amblyomma sculptum Ticks and Descriptive Proteome of the Saliva.</title>
        <authorList>
            <person name="Esteves E."/>
            <person name="Maruyama S.R."/>
            <person name="Kawahara R."/>
            <person name="Fujita A."/>
            <person name="Martins L.A."/>
            <person name="Righi A.A."/>
            <person name="Costa F.B."/>
            <person name="Palmisano G."/>
            <person name="Labruna M.B."/>
            <person name="Sa-Nunes A."/>
            <person name="Ribeiro J.M.C."/>
            <person name="Fogaca A.C."/>
        </authorList>
    </citation>
    <scope>NUCLEOTIDE SEQUENCE</scope>
</reference>
<evidence type="ECO:0000256" key="1">
    <source>
        <dbReference type="SAM" id="MobiDB-lite"/>
    </source>
</evidence>
<proteinExistence type="evidence at transcript level"/>
<feature type="compositionally biased region" description="Polar residues" evidence="1">
    <location>
        <begin position="85"/>
        <end position="95"/>
    </location>
</feature>
<feature type="region of interest" description="Disordered" evidence="1">
    <location>
        <begin position="45"/>
        <end position="115"/>
    </location>
</feature>
<feature type="non-terminal residue" evidence="2">
    <location>
        <position position="1"/>
    </location>
</feature>